<keyword evidence="2" id="KW-1185">Reference proteome</keyword>
<accession>A0A3P8GUS3</accession>
<gene>
    <name evidence="1" type="ORF">SMTD_LOCUS20312</name>
</gene>
<reference evidence="1 2" key="1">
    <citation type="submission" date="2018-11" db="EMBL/GenBank/DDBJ databases">
        <authorList>
            <consortium name="Pathogen Informatics"/>
        </authorList>
    </citation>
    <scope>NUCLEOTIDE SEQUENCE [LARGE SCALE GENOMIC DNA]</scope>
    <source>
        <strain>Denwood</strain>
        <strain evidence="2">Zambia</strain>
    </source>
</reference>
<evidence type="ECO:0000313" key="2">
    <source>
        <dbReference type="Proteomes" id="UP000269396"/>
    </source>
</evidence>
<dbReference type="Proteomes" id="UP000269396">
    <property type="component" value="Unassembled WGS sequence"/>
</dbReference>
<proteinExistence type="predicted"/>
<feature type="non-terminal residue" evidence="1">
    <location>
        <position position="204"/>
    </location>
</feature>
<sequence length="204" mass="23469">MIDQVISSTDQSEPEEVFEEAIKIEDMVNSIEQSLNDLPEGCHLSVKLTFLILEIRKVFKNLEKSVSGDCNNLSADVIDTINELPGITKSCFKHYSNYPVVYQYLSKFIHFLYNNTSLIVLYKPKIFFKSLLKYVNLTTVLFTNVTLQHQPMNAKIPTILDEHLLKEYLFKFLLEIASIAPKVVYRHIPVLWLLSAYNATMSSL</sequence>
<dbReference type="EMBL" id="UZAL01044118">
    <property type="protein sequence ID" value="VDP82120.1"/>
    <property type="molecule type" value="Genomic_DNA"/>
</dbReference>
<name>A0A3P8GUS3_9TREM</name>
<organism evidence="1 2">
    <name type="scientific">Schistosoma mattheei</name>
    <dbReference type="NCBI Taxonomy" id="31246"/>
    <lineage>
        <taxon>Eukaryota</taxon>
        <taxon>Metazoa</taxon>
        <taxon>Spiralia</taxon>
        <taxon>Lophotrochozoa</taxon>
        <taxon>Platyhelminthes</taxon>
        <taxon>Trematoda</taxon>
        <taxon>Digenea</taxon>
        <taxon>Strigeidida</taxon>
        <taxon>Schistosomatoidea</taxon>
        <taxon>Schistosomatidae</taxon>
        <taxon>Schistosoma</taxon>
    </lineage>
</organism>
<protein>
    <submittedName>
        <fullName evidence="1">Uncharacterized protein</fullName>
    </submittedName>
</protein>
<evidence type="ECO:0000313" key="1">
    <source>
        <dbReference type="EMBL" id="VDP82120.1"/>
    </source>
</evidence>
<dbReference type="AlphaFoldDB" id="A0A3P8GUS3"/>